<name>A0A182M918_9DIPT</name>
<reference evidence="2" key="1">
    <citation type="submission" date="2013-09" db="EMBL/GenBank/DDBJ databases">
        <title>The Genome Sequence of Anopheles culicifacies species A.</title>
        <authorList>
            <consortium name="The Broad Institute Genomics Platform"/>
            <person name="Neafsey D.E."/>
            <person name="Besansky N."/>
            <person name="Howell P."/>
            <person name="Walton C."/>
            <person name="Young S.K."/>
            <person name="Zeng Q."/>
            <person name="Gargeya S."/>
            <person name="Fitzgerald M."/>
            <person name="Haas B."/>
            <person name="Abouelleil A."/>
            <person name="Allen A.W."/>
            <person name="Alvarado L."/>
            <person name="Arachchi H.M."/>
            <person name="Berlin A.M."/>
            <person name="Chapman S.B."/>
            <person name="Gainer-Dewar J."/>
            <person name="Goldberg J."/>
            <person name="Griggs A."/>
            <person name="Gujja S."/>
            <person name="Hansen M."/>
            <person name="Howarth C."/>
            <person name="Imamovic A."/>
            <person name="Ireland A."/>
            <person name="Larimer J."/>
            <person name="McCowan C."/>
            <person name="Murphy C."/>
            <person name="Pearson M."/>
            <person name="Poon T.W."/>
            <person name="Priest M."/>
            <person name="Roberts A."/>
            <person name="Saif S."/>
            <person name="Shea T."/>
            <person name="Sisk P."/>
            <person name="Sykes S."/>
            <person name="Wortman J."/>
            <person name="Nusbaum C."/>
            <person name="Birren B."/>
        </authorList>
    </citation>
    <scope>NUCLEOTIDE SEQUENCE [LARGE SCALE GENOMIC DNA]</scope>
    <source>
        <strain evidence="2">A-37</strain>
    </source>
</reference>
<dbReference type="EMBL" id="AXCM01002822">
    <property type="status" value="NOT_ANNOTATED_CDS"/>
    <property type="molecule type" value="Genomic_DNA"/>
</dbReference>
<organism evidence="1 2">
    <name type="scientific">Anopheles culicifacies</name>
    <dbReference type="NCBI Taxonomy" id="139723"/>
    <lineage>
        <taxon>Eukaryota</taxon>
        <taxon>Metazoa</taxon>
        <taxon>Ecdysozoa</taxon>
        <taxon>Arthropoda</taxon>
        <taxon>Hexapoda</taxon>
        <taxon>Insecta</taxon>
        <taxon>Pterygota</taxon>
        <taxon>Neoptera</taxon>
        <taxon>Endopterygota</taxon>
        <taxon>Diptera</taxon>
        <taxon>Nematocera</taxon>
        <taxon>Culicoidea</taxon>
        <taxon>Culicidae</taxon>
        <taxon>Anophelinae</taxon>
        <taxon>Anopheles</taxon>
        <taxon>culicifacies species complex</taxon>
    </lineage>
</organism>
<evidence type="ECO:0000313" key="1">
    <source>
        <dbReference type="EnsemblMetazoa" id="ACUA012461-PA"/>
    </source>
</evidence>
<dbReference type="EnsemblMetazoa" id="ACUA012461-RA">
    <property type="protein sequence ID" value="ACUA012461-PA"/>
    <property type="gene ID" value="ACUA012461"/>
</dbReference>
<reference evidence="1" key="2">
    <citation type="submission" date="2020-05" db="UniProtKB">
        <authorList>
            <consortium name="EnsemblMetazoa"/>
        </authorList>
    </citation>
    <scope>IDENTIFICATION</scope>
    <source>
        <strain evidence="1">A-37</strain>
    </source>
</reference>
<accession>A0A182M918</accession>
<dbReference type="Proteomes" id="UP000075883">
    <property type="component" value="Unassembled WGS sequence"/>
</dbReference>
<dbReference type="AlphaFoldDB" id="A0A182M918"/>
<proteinExistence type="predicted"/>
<evidence type="ECO:0000313" key="2">
    <source>
        <dbReference type="Proteomes" id="UP000075883"/>
    </source>
</evidence>
<dbReference type="VEuPathDB" id="VectorBase:ACUA012461"/>
<protein>
    <submittedName>
        <fullName evidence="1">Uncharacterized protein</fullName>
    </submittedName>
</protein>
<keyword evidence="2" id="KW-1185">Reference proteome</keyword>
<sequence>MWGNPEKAPSSNSASIRFEAITIVSRLVLEANAPDWMRCKLSAPEMDTLRKLESPKNAPSGITSKSFCPIDSSSSRTAQMLQTLERTGLYLVQRVQAQVQLGQQTERSEGRCRNHVDRIIVQMQDA</sequence>